<reference evidence="4 5" key="1">
    <citation type="submission" date="2015-09" db="EMBL/GenBank/DDBJ databases">
        <authorList>
            <consortium name="Pathogen Informatics"/>
        </authorList>
    </citation>
    <scope>NUCLEOTIDE SEQUENCE [LARGE SCALE GENOMIC DNA]</scope>
    <source>
        <strain evidence="4 5">2789STDY5834876</strain>
    </source>
</reference>
<dbReference type="STRING" id="39482.ERS852491_03252"/>
<evidence type="ECO:0000313" key="4">
    <source>
        <dbReference type="EMBL" id="CUO77032.1"/>
    </source>
</evidence>
<organism evidence="4 5">
    <name type="scientific">Faecalicatena contorta</name>
    <dbReference type="NCBI Taxonomy" id="39482"/>
    <lineage>
        <taxon>Bacteria</taxon>
        <taxon>Bacillati</taxon>
        <taxon>Bacillota</taxon>
        <taxon>Clostridia</taxon>
        <taxon>Lachnospirales</taxon>
        <taxon>Lachnospiraceae</taxon>
        <taxon>Faecalicatena</taxon>
    </lineage>
</organism>
<protein>
    <submittedName>
        <fullName evidence="4">Hyaluronan synthase</fullName>
        <ecNumber evidence="4">2.4.1.212</ecNumber>
    </submittedName>
</protein>
<dbReference type="EC" id="2.4.1.212" evidence="4"/>
<dbReference type="OrthoDB" id="9807674at2"/>
<dbReference type="PANTHER" id="PTHR22916">
    <property type="entry name" value="GLYCOSYLTRANSFERASE"/>
    <property type="match status" value="1"/>
</dbReference>
<proteinExistence type="predicted"/>
<keyword evidence="2 4" id="KW-0808">Transferase</keyword>
<keyword evidence="1 4" id="KW-0328">Glycosyltransferase</keyword>
<dbReference type="Gene3D" id="3.90.550.10">
    <property type="entry name" value="Spore Coat Polysaccharide Biosynthesis Protein SpsA, Chain A"/>
    <property type="match status" value="1"/>
</dbReference>
<dbReference type="InterPro" id="IPR029044">
    <property type="entry name" value="Nucleotide-diphossugar_trans"/>
</dbReference>
<feature type="domain" description="Glycosyltransferase 2-like" evidence="3">
    <location>
        <begin position="5"/>
        <end position="171"/>
    </location>
</feature>
<evidence type="ECO:0000313" key="5">
    <source>
        <dbReference type="Proteomes" id="UP000095544"/>
    </source>
</evidence>
<dbReference type="SUPFAM" id="SSF53448">
    <property type="entry name" value="Nucleotide-diphospho-sugar transferases"/>
    <property type="match status" value="1"/>
</dbReference>
<evidence type="ECO:0000256" key="1">
    <source>
        <dbReference type="ARBA" id="ARBA00022676"/>
    </source>
</evidence>
<dbReference type="AlphaFoldDB" id="A0A174HPX7"/>
<dbReference type="CDD" id="cd00761">
    <property type="entry name" value="Glyco_tranf_GTA_type"/>
    <property type="match status" value="1"/>
</dbReference>
<evidence type="ECO:0000256" key="2">
    <source>
        <dbReference type="ARBA" id="ARBA00022679"/>
    </source>
</evidence>
<dbReference type="RefSeq" id="WP_055154228.1">
    <property type="nucleotide sequence ID" value="NZ_CYZU01000033.1"/>
</dbReference>
<gene>
    <name evidence="4" type="primary">hyaD_4</name>
    <name evidence="4" type="ORF">ERS852491_03252</name>
</gene>
<dbReference type="GO" id="GO:0050501">
    <property type="term" value="F:hyaluronan synthase activity"/>
    <property type="evidence" value="ECO:0007669"/>
    <property type="project" value="UniProtKB-EC"/>
</dbReference>
<accession>A0A174HPX7</accession>
<dbReference type="EMBL" id="CYZU01000033">
    <property type="protein sequence ID" value="CUO77032.1"/>
    <property type="molecule type" value="Genomic_DNA"/>
</dbReference>
<evidence type="ECO:0000259" key="3">
    <source>
        <dbReference type="Pfam" id="PF00535"/>
    </source>
</evidence>
<sequence length="317" mass="37436">MELISVIIPIYMVEKEIDRCINSVMKQSYSYLEIILVDDGSLDRCGQICDNYKKKDLRVRVIHKKNGGLSDARNAGIEAAKGEYIYLLDSDDYIHPNTILLLYKNLVENNADISIASHIKGYCEEFKWGVLDNDIEIISGKELLIKQDKDNYIDIVVAWNKLYKKSVFQDLKYPKGRIHEDEYVTYKILYAMSRCVYSKAKTYYYYQRQESIIGQGYSIRTKDVIQAFEERMNYFKKENEILYIQSLQYLMSALSRNILGLKTINKKVEARKLKKVYKGYLKENVYLSPMPKKKKLKYSMFYYFEPIYSILKQRMIS</sequence>
<dbReference type="Pfam" id="PF00535">
    <property type="entry name" value="Glycos_transf_2"/>
    <property type="match status" value="1"/>
</dbReference>
<dbReference type="Proteomes" id="UP000095544">
    <property type="component" value="Unassembled WGS sequence"/>
</dbReference>
<dbReference type="PANTHER" id="PTHR22916:SF51">
    <property type="entry name" value="GLYCOSYLTRANSFERASE EPSH-RELATED"/>
    <property type="match status" value="1"/>
</dbReference>
<name>A0A174HPX7_9FIRM</name>
<dbReference type="InterPro" id="IPR001173">
    <property type="entry name" value="Glyco_trans_2-like"/>
</dbReference>